<gene>
    <name evidence="1" type="ORF">NDU88_008189</name>
</gene>
<organism evidence="1 2">
    <name type="scientific">Pleurodeles waltl</name>
    <name type="common">Iberian ribbed newt</name>
    <dbReference type="NCBI Taxonomy" id="8319"/>
    <lineage>
        <taxon>Eukaryota</taxon>
        <taxon>Metazoa</taxon>
        <taxon>Chordata</taxon>
        <taxon>Craniata</taxon>
        <taxon>Vertebrata</taxon>
        <taxon>Euteleostomi</taxon>
        <taxon>Amphibia</taxon>
        <taxon>Batrachia</taxon>
        <taxon>Caudata</taxon>
        <taxon>Salamandroidea</taxon>
        <taxon>Salamandridae</taxon>
        <taxon>Pleurodelinae</taxon>
        <taxon>Pleurodeles</taxon>
    </lineage>
</organism>
<proteinExistence type="predicted"/>
<reference evidence="1" key="1">
    <citation type="journal article" date="2022" name="bioRxiv">
        <title>Sequencing and chromosome-scale assembly of the giantPleurodeles waltlgenome.</title>
        <authorList>
            <person name="Brown T."/>
            <person name="Elewa A."/>
            <person name="Iarovenko S."/>
            <person name="Subramanian E."/>
            <person name="Araus A.J."/>
            <person name="Petzold A."/>
            <person name="Susuki M."/>
            <person name="Suzuki K.-i.T."/>
            <person name="Hayashi T."/>
            <person name="Toyoda A."/>
            <person name="Oliveira C."/>
            <person name="Osipova E."/>
            <person name="Leigh N.D."/>
            <person name="Simon A."/>
            <person name="Yun M.H."/>
        </authorList>
    </citation>
    <scope>NUCLEOTIDE SEQUENCE</scope>
    <source>
        <strain evidence="1">20211129_DDA</strain>
        <tissue evidence="1">Liver</tissue>
    </source>
</reference>
<keyword evidence="2" id="KW-1185">Reference proteome</keyword>
<dbReference type="EMBL" id="JANPWB010000012">
    <property type="protein sequence ID" value="KAJ1120006.1"/>
    <property type="molecule type" value="Genomic_DNA"/>
</dbReference>
<evidence type="ECO:0000313" key="2">
    <source>
        <dbReference type="Proteomes" id="UP001066276"/>
    </source>
</evidence>
<accession>A0AAV7NV84</accession>
<evidence type="ECO:0000313" key="1">
    <source>
        <dbReference type="EMBL" id="KAJ1120006.1"/>
    </source>
</evidence>
<comment type="caution">
    <text evidence="1">The sequence shown here is derived from an EMBL/GenBank/DDBJ whole genome shotgun (WGS) entry which is preliminary data.</text>
</comment>
<dbReference type="AlphaFoldDB" id="A0AAV7NV84"/>
<sequence length="163" mass="18228">MDLKILDLSAASASIRTDIACFCEKVMDLDQRLMTVEEHVAMMPNMTKSCDPYEQRSQTLRTGARVTMSVSLAYRNTKKVPTSKPSLKACSPNSLAWTSHCRSRSKEHIGLALSIRQPLGDPVLPSHVSSTMIRLAWLSQPPGLKVRTLWRAMRSEWQQTSPG</sequence>
<protein>
    <submittedName>
        <fullName evidence="1">Uncharacterized protein</fullName>
    </submittedName>
</protein>
<dbReference type="Proteomes" id="UP001066276">
    <property type="component" value="Chromosome 8"/>
</dbReference>
<name>A0AAV7NV84_PLEWA</name>